<sequence>MDLVPGRPNIELRPTPSGDLEVVLAFPYRPEIVDAVRRIPDRRFDWDTKEWSAPAGDWAGAYVADLIARFPELLPSGDVTEWLRGVSSRWTGTVTAVEHEGGPAFELTTRLGTLPGAIAALARELRRDVHLAPVTAAVADALMEERGARLDGRATRCATYARVDLDPPPAQLTLVPSVDGPKLRLDVLWRPDLAALFLALPGADVATGTLPADPYVAADLDAFCAAHGVTPGAAAIPVLEEMRAEHAAAVDAIERSRAQDAEPLGDDVRLGGTLRPFQVAGVRYLLAQRQAFLADEQGLGKTVQALATLEADGAYPAVVVCPASLKLVWEREAGIWVGHRSLQVLEGRSGAIRPADITIVNYDIVEAHAQSLGRLGPRALVLDESHYVKNPRAKRTKAVRRLADALPRTGLRLALSGTPVLNHPDELISQLRVLGRLGDFGSGARFHRLFEGSEREARLHWHLRRRCFVRRLKQDVLPQLPQKARVVVPIELSNRTEYRTAEEDVIAWLRQQPLDLRELEAKIAATLRAERLAQLGTLRMLAAHGKLAAAISWIHDFRQSGEALVVFAHHVDVLETLVARNPDALHLLGRDSTRARQAAVDAFQDPDGPGLLIASTGVAAQGITLTRASNVAFLELEWTPALMDQAEDRVHRIGQHDAVTAWYLLAAHTVDEDLSQVLERKRGLVGAVTDGLEDDSEATVDAVVRALRERPAFSRLRAV</sequence>
<feature type="domain" description="Helicase C-terminal" evidence="3">
    <location>
        <begin position="556"/>
        <end position="704"/>
    </location>
</feature>
<dbReference type="OrthoDB" id="9760715at2"/>
<dbReference type="EMBL" id="PYYB01000001">
    <property type="protein sequence ID" value="PTL60383.1"/>
    <property type="molecule type" value="Genomic_DNA"/>
</dbReference>
<proteinExistence type="predicted"/>
<dbReference type="Gene3D" id="3.40.50.10810">
    <property type="entry name" value="Tandem AAA-ATPase domain"/>
    <property type="match status" value="1"/>
</dbReference>
<reference evidence="4 5" key="1">
    <citation type="submission" date="2018-03" db="EMBL/GenBank/DDBJ databases">
        <title>Aquarubrobacter algicola gen. nov., sp. nov., a novel actinobacterium isolated from shallow eutrophic lake during the end of cyanobacterial harmful algal blooms.</title>
        <authorList>
            <person name="Chun S.J."/>
        </authorList>
    </citation>
    <scope>NUCLEOTIDE SEQUENCE [LARGE SCALE GENOMIC DNA]</scope>
    <source>
        <strain evidence="4 5">Seoho-28</strain>
    </source>
</reference>
<dbReference type="PANTHER" id="PTHR45766">
    <property type="entry name" value="DNA ANNEALING HELICASE AND ENDONUCLEASE ZRANB3 FAMILY MEMBER"/>
    <property type="match status" value="1"/>
</dbReference>
<feature type="domain" description="Helicase ATP-binding" evidence="2">
    <location>
        <begin position="282"/>
        <end position="437"/>
    </location>
</feature>
<dbReference type="InterPro" id="IPR014001">
    <property type="entry name" value="Helicase_ATP-bd"/>
</dbReference>
<evidence type="ECO:0008006" key="6">
    <source>
        <dbReference type="Google" id="ProtNLM"/>
    </source>
</evidence>
<evidence type="ECO:0000256" key="1">
    <source>
        <dbReference type="ARBA" id="ARBA00022801"/>
    </source>
</evidence>
<dbReference type="InterPro" id="IPR027417">
    <property type="entry name" value="P-loop_NTPase"/>
</dbReference>
<dbReference type="InterPro" id="IPR038718">
    <property type="entry name" value="SNF2-like_sf"/>
</dbReference>
<dbReference type="PANTHER" id="PTHR45766:SF6">
    <property type="entry name" value="SWI_SNF-RELATED MATRIX-ASSOCIATED ACTIN-DEPENDENT REGULATOR OF CHROMATIN SUBFAMILY A-LIKE PROTEIN 1"/>
    <property type="match status" value="1"/>
</dbReference>
<evidence type="ECO:0000259" key="2">
    <source>
        <dbReference type="PROSITE" id="PS51192"/>
    </source>
</evidence>
<dbReference type="SUPFAM" id="SSF52540">
    <property type="entry name" value="P-loop containing nucleoside triphosphate hydrolases"/>
    <property type="match status" value="2"/>
</dbReference>
<dbReference type="SMART" id="SM00490">
    <property type="entry name" value="HELICc"/>
    <property type="match status" value="1"/>
</dbReference>
<dbReference type="Proteomes" id="UP000240739">
    <property type="component" value="Unassembled WGS sequence"/>
</dbReference>
<dbReference type="GO" id="GO:0016787">
    <property type="term" value="F:hydrolase activity"/>
    <property type="evidence" value="ECO:0007669"/>
    <property type="project" value="UniProtKB-KW"/>
</dbReference>
<comment type="caution">
    <text evidence="4">The sequence shown here is derived from an EMBL/GenBank/DDBJ whole genome shotgun (WGS) entry which is preliminary data.</text>
</comment>
<dbReference type="Pfam" id="PF00271">
    <property type="entry name" value="Helicase_C"/>
    <property type="match status" value="1"/>
</dbReference>
<dbReference type="AlphaFoldDB" id="A0A2T4UMC0"/>
<dbReference type="PROSITE" id="PS51194">
    <property type="entry name" value="HELICASE_CTER"/>
    <property type="match status" value="1"/>
</dbReference>
<dbReference type="InterPro" id="IPR000330">
    <property type="entry name" value="SNF2_N"/>
</dbReference>
<dbReference type="PROSITE" id="PS51192">
    <property type="entry name" value="HELICASE_ATP_BIND_1"/>
    <property type="match status" value="1"/>
</dbReference>
<protein>
    <recommendedName>
        <fullName evidence="6">DEAD/DEAH box helicase</fullName>
    </recommendedName>
</protein>
<dbReference type="GO" id="GO:0031297">
    <property type="term" value="P:replication fork processing"/>
    <property type="evidence" value="ECO:0007669"/>
    <property type="project" value="TreeGrafter"/>
</dbReference>
<evidence type="ECO:0000313" key="5">
    <source>
        <dbReference type="Proteomes" id="UP000240739"/>
    </source>
</evidence>
<dbReference type="CDD" id="cd18793">
    <property type="entry name" value="SF2_C_SNF"/>
    <property type="match status" value="1"/>
</dbReference>
<dbReference type="Gene3D" id="3.40.50.300">
    <property type="entry name" value="P-loop containing nucleotide triphosphate hydrolases"/>
    <property type="match status" value="1"/>
</dbReference>
<dbReference type="RefSeq" id="WP_107569028.1">
    <property type="nucleotide sequence ID" value="NZ_PYYB01000001.1"/>
</dbReference>
<dbReference type="GO" id="GO:0005524">
    <property type="term" value="F:ATP binding"/>
    <property type="evidence" value="ECO:0007669"/>
    <property type="project" value="InterPro"/>
</dbReference>
<dbReference type="SMART" id="SM00487">
    <property type="entry name" value="DEXDc"/>
    <property type="match status" value="1"/>
</dbReference>
<keyword evidence="5" id="KW-1185">Reference proteome</keyword>
<dbReference type="GO" id="GO:0006281">
    <property type="term" value="P:DNA repair"/>
    <property type="evidence" value="ECO:0007669"/>
    <property type="project" value="TreeGrafter"/>
</dbReference>
<dbReference type="InterPro" id="IPR049730">
    <property type="entry name" value="SNF2/RAD54-like_C"/>
</dbReference>
<dbReference type="Pfam" id="PF00176">
    <property type="entry name" value="SNF2-rel_dom"/>
    <property type="match status" value="1"/>
</dbReference>
<organism evidence="4 5">
    <name type="scientific">Paraconexibacter algicola</name>
    <dbReference type="NCBI Taxonomy" id="2133960"/>
    <lineage>
        <taxon>Bacteria</taxon>
        <taxon>Bacillati</taxon>
        <taxon>Actinomycetota</taxon>
        <taxon>Thermoleophilia</taxon>
        <taxon>Solirubrobacterales</taxon>
        <taxon>Paraconexibacteraceae</taxon>
        <taxon>Paraconexibacter</taxon>
    </lineage>
</organism>
<gene>
    <name evidence="4" type="ORF">C7Y72_12400</name>
</gene>
<dbReference type="InterPro" id="IPR001650">
    <property type="entry name" value="Helicase_C-like"/>
</dbReference>
<evidence type="ECO:0000259" key="3">
    <source>
        <dbReference type="PROSITE" id="PS51194"/>
    </source>
</evidence>
<evidence type="ECO:0000313" key="4">
    <source>
        <dbReference type="EMBL" id="PTL60383.1"/>
    </source>
</evidence>
<name>A0A2T4UMC0_9ACTN</name>
<accession>A0A2T4UMC0</accession>
<keyword evidence="1" id="KW-0378">Hydrolase</keyword>